<reference evidence="6" key="1">
    <citation type="submission" date="2016-02" db="EMBL/GenBank/DDBJ databases">
        <title>Draft genome sequence of Microdochium bolleyi, a fungal endophyte of beachgrass.</title>
        <authorList>
            <consortium name="DOE Joint Genome Institute"/>
            <person name="David A.S."/>
            <person name="May G."/>
            <person name="Haridas S."/>
            <person name="Lim J."/>
            <person name="Wang M."/>
            <person name="Labutti K."/>
            <person name="Lipzen A."/>
            <person name="Barry K."/>
            <person name="Grigoriev I.V."/>
        </authorList>
    </citation>
    <scope>NUCLEOTIDE SEQUENCE [LARGE SCALE GENOMIC DNA]</scope>
    <source>
        <strain evidence="6">J235TASD1</strain>
    </source>
</reference>
<feature type="region of interest" description="Disordered" evidence="4">
    <location>
        <begin position="1"/>
        <end position="21"/>
    </location>
</feature>
<keyword evidence="6" id="KW-1185">Reference proteome</keyword>
<feature type="repeat" description="ANK" evidence="3">
    <location>
        <begin position="49"/>
        <end position="81"/>
    </location>
</feature>
<gene>
    <name evidence="5" type="ORF">Micbo1qcDRAFT_167647</name>
</gene>
<sequence>MTNQCLGGPGSGGPRMTPLQGAVEGYRSGMVEVLLQRGCNPNVSLDSNRTATLLHHVVLGRRTALLRILLNHGARPNVRDALGRTPLDWALLSQDFTTALANFQQPIFHS</sequence>
<dbReference type="InParanoid" id="A0A136IQV3"/>
<evidence type="ECO:0000256" key="4">
    <source>
        <dbReference type="SAM" id="MobiDB-lite"/>
    </source>
</evidence>
<organism evidence="5 6">
    <name type="scientific">Microdochium bolleyi</name>
    <dbReference type="NCBI Taxonomy" id="196109"/>
    <lineage>
        <taxon>Eukaryota</taxon>
        <taxon>Fungi</taxon>
        <taxon>Dikarya</taxon>
        <taxon>Ascomycota</taxon>
        <taxon>Pezizomycotina</taxon>
        <taxon>Sordariomycetes</taxon>
        <taxon>Xylariomycetidae</taxon>
        <taxon>Xylariales</taxon>
        <taxon>Microdochiaceae</taxon>
        <taxon>Microdochium</taxon>
    </lineage>
</organism>
<evidence type="ECO:0000313" key="5">
    <source>
        <dbReference type="EMBL" id="KXJ87294.1"/>
    </source>
</evidence>
<dbReference type="Pfam" id="PF12796">
    <property type="entry name" value="Ank_2"/>
    <property type="match status" value="1"/>
</dbReference>
<dbReference type="InterPro" id="IPR036770">
    <property type="entry name" value="Ankyrin_rpt-contain_sf"/>
</dbReference>
<dbReference type="OrthoDB" id="539213at2759"/>
<dbReference type="Proteomes" id="UP000070501">
    <property type="component" value="Unassembled WGS sequence"/>
</dbReference>
<protein>
    <submittedName>
        <fullName evidence="5">Uncharacterized protein</fullName>
    </submittedName>
</protein>
<dbReference type="SUPFAM" id="SSF48403">
    <property type="entry name" value="Ankyrin repeat"/>
    <property type="match status" value="1"/>
</dbReference>
<dbReference type="PANTHER" id="PTHR24134:SF9">
    <property type="entry name" value="ANKYRIN REPEAT AND SOCS BOX PROTEIN 8"/>
    <property type="match status" value="1"/>
</dbReference>
<dbReference type="EMBL" id="KQ964263">
    <property type="protein sequence ID" value="KXJ87294.1"/>
    <property type="molecule type" value="Genomic_DNA"/>
</dbReference>
<dbReference type="SMART" id="SM00248">
    <property type="entry name" value="ANK"/>
    <property type="match status" value="2"/>
</dbReference>
<dbReference type="PROSITE" id="PS50088">
    <property type="entry name" value="ANK_REPEAT"/>
    <property type="match status" value="1"/>
</dbReference>
<keyword evidence="1" id="KW-0677">Repeat</keyword>
<evidence type="ECO:0000256" key="1">
    <source>
        <dbReference type="ARBA" id="ARBA00022737"/>
    </source>
</evidence>
<name>A0A136IQV3_9PEZI</name>
<dbReference type="PANTHER" id="PTHR24134">
    <property type="entry name" value="ANKYRIN REPEAT-CONTAINING PROTEIN DDB_G0279043"/>
    <property type="match status" value="1"/>
</dbReference>
<evidence type="ECO:0000256" key="3">
    <source>
        <dbReference type="PROSITE-ProRule" id="PRU00023"/>
    </source>
</evidence>
<dbReference type="AlphaFoldDB" id="A0A136IQV3"/>
<dbReference type="Gene3D" id="1.25.40.20">
    <property type="entry name" value="Ankyrin repeat-containing domain"/>
    <property type="match status" value="1"/>
</dbReference>
<dbReference type="InterPro" id="IPR002110">
    <property type="entry name" value="Ankyrin_rpt"/>
</dbReference>
<evidence type="ECO:0000313" key="6">
    <source>
        <dbReference type="Proteomes" id="UP000070501"/>
    </source>
</evidence>
<dbReference type="STRING" id="196109.A0A136IQV3"/>
<accession>A0A136IQV3</accession>
<proteinExistence type="predicted"/>
<keyword evidence="2 3" id="KW-0040">ANK repeat</keyword>
<evidence type="ECO:0000256" key="2">
    <source>
        <dbReference type="ARBA" id="ARBA00023043"/>
    </source>
</evidence>